<dbReference type="Proteomes" id="UP000007938">
    <property type="component" value="Chromosome"/>
</dbReference>
<evidence type="ECO:0000259" key="6">
    <source>
        <dbReference type="PROSITE" id="PS51352"/>
    </source>
</evidence>
<dbReference type="PANTHER" id="PTHR11592:SF44">
    <property type="entry name" value="GLUTATHIONE PEROXIDASE"/>
    <property type="match status" value="1"/>
</dbReference>
<name>F4G5S5_ALIDK</name>
<dbReference type="eggNOG" id="COG0386">
    <property type="taxonomic scope" value="Bacteria"/>
</dbReference>
<reference evidence="7 8" key="2">
    <citation type="submission" date="2011-04" db="EMBL/GenBank/DDBJ databases">
        <title>Complete sequence of chromosome of Alicycliphilus denitrificans K601.</title>
        <authorList>
            <consortium name="US DOE Joint Genome Institute"/>
            <person name="Lucas S."/>
            <person name="Han J."/>
            <person name="Lapidus A."/>
            <person name="Cheng J.-F."/>
            <person name="Goodwin L."/>
            <person name="Pitluck S."/>
            <person name="Peters L."/>
            <person name="Zeytun A."/>
            <person name="Detter J.C."/>
            <person name="Han C."/>
            <person name="Tapia R."/>
            <person name="Land M."/>
            <person name="Hauser L."/>
            <person name="Kyrpides N."/>
            <person name="Ivanova N."/>
            <person name="Mikhailova N."/>
            <person name="Pagani I."/>
            <person name="Oosterkamp M."/>
            <person name="Pieper D."/>
            <person name="van Berkel W."/>
            <person name="Langenhoff A."/>
            <person name="Smidt H."/>
            <person name="Stams A."/>
            <person name="Woyke T."/>
        </authorList>
    </citation>
    <scope>NUCLEOTIDE SEQUENCE [LARGE SCALE GENOMIC DNA]</scope>
    <source>
        <strain evidence="8">DSM 14773 / CIP 107495 / K601</strain>
    </source>
</reference>
<evidence type="ECO:0000256" key="4">
    <source>
        <dbReference type="RuleBase" id="RU000499"/>
    </source>
</evidence>
<proteinExistence type="inferred from homology"/>
<gene>
    <name evidence="7" type="ordered locus">Alide2_2985</name>
</gene>
<feature type="signal peptide" evidence="5">
    <location>
        <begin position="1"/>
        <end position="44"/>
    </location>
</feature>
<dbReference type="InterPro" id="IPR036249">
    <property type="entry name" value="Thioredoxin-like_sf"/>
</dbReference>
<dbReference type="EMBL" id="CP002657">
    <property type="protein sequence ID" value="AEB85332.1"/>
    <property type="molecule type" value="Genomic_DNA"/>
</dbReference>
<organism evidence="7 8">
    <name type="scientific">Alicycliphilus denitrificans (strain DSM 14773 / CIP 107495 / K601)</name>
    <dbReference type="NCBI Taxonomy" id="596154"/>
    <lineage>
        <taxon>Bacteria</taxon>
        <taxon>Pseudomonadati</taxon>
        <taxon>Pseudomonadota</taxon>
        <taxon>Betaproteobacteria</taxon>
        <taxon>Burkholderiales</taxon>
        <taxon>Comamonadaceae</taxon>
        <taxon>Alicycliphilus</taxon>
    </lineage>
</organism>
<dbReference type="PRINTS" id="PR01011">
    <property type="entry name" value="GLUTPROXDASE"/>
</dbReference>
<dbReference type="InterPro" id="IPR029759">
    <property type="entry name" value="GPX_AS"/>
</dbReference>
<evidence type="ECO:0000256" key="1">
    <source>
        <dbReference type="ARBA" id="ARBA00006926"/>
    </source>
</evidence>
<dbReference type="Pfam" id="PF00255">
    <property type="entry name" value="GSHPx"/>
    <property type="match status" value="1"/>
</dbReference>
<dbReference type="SUPFAM" id="SSF52833">
    <property type="entry name" value="Thioredoxin-like"/>
    <property type="match status" value="1"/>
</dbReference>
<dbReference type="STRING" id="596154.Alide2_2985"/>
<dbReference type="PANTHER" id="PTHR11592">
    <property type="entry name" value="GLUTATHIONE PEROXIDASE"/>
    <property type="match status" value="1"/>
</dbReference>
<keyword evidence="8" id="KW-1185">Reference proteome</keyword>
<dbReference type="CDD" id="cd00340">
    <property type="entry name" value="GSH_Peroxidase"/>
    <property type="match status" value="1"/>
</dbReference>
<dbReference type="KEGG" id="adk:Alide2_2985"/>
<dbReference type="GO" id="GO:0004601">
    <property type="term" value="F:peroxidase activity"/>
    <property type="evidence" value="ECO:0007669"/>
    <property type="project" value="UniProtKB-KW"/>
</dbReference>
<accession>F4G5S5</accession>
<keyword evidence="5" id="KW-0732">Signal</keyword>
<evidence type="ECO:0000313" key="8">
    <source>
        <dbReference type="Proteomes" id="UP000007938"/>
    </source>
</evidence>
<feature type="chain" id="PRO_5003308202" description="Glutathione peroxidase" evidence="5">
    <location>
        <begin position="45"/>
        <end position="226"/>
    </location>
</feature>
<evidence type="ECO:0000256" key="5">
    <source>
        <dbReference type="SAM" id="SignalP"/>
    </source>
</evidence>
<dbReference type="GO" id="GO:0034599">
    <property type="term" value="P:cellular response to oxidative stress"/>
    <property type="evidence" value="ECO:0007669"/>
    <property type="project" value="TreeGrafter"/>
</dbReference>
<dbReference type="PROSITE" id="PS51352">
    <property type="entry name" value="THIOREDOXIN_2"/>
    <property type="match status" value="1"/>
</dbReference>
<evidence type="ECO:0000256" key="3">
    <source>
        <dbReference type="ARBA" id="ARBA00023002"/>
    </source>
</evidence>
<evidence type="ECO:0000313" key="7">
    <source>
        <dbReference type="EMBL" id="AEB85332.1"/>
    </source>
</evidence>
<evidence type="ECO:0000256" key="2">
    <source>
        <dbReference type="ARBA" id="ARBA00022559"/>
    </source>
</evidence>
<dbReference type="AlphaFoldDB" id="F4G5S5"/>
<reference evidence="7 8" key="1">
    <citation type="journal article" date="2011" name="J. Bacteriol.">
        <title>Genome Sequences of Alicycliphilus denitrificans Strains BC and K601T.</title>
        <authorList>
            <person name="Oosterkamp M.J."/>
            <person name="Veuskens T."/>
            <person name="Plugge C.M."/>
            <person name="Langenhoff A.A."/>
            <person name="Gerritse J."/>
            <person name="van Berkel W.J."/>
            <person name="Pieper D.H."/>
            <person name="Junca H."/>
            <person name="Goodwin L.A."/>
            <person name="Daligault H.E."/>
            <person name="Bruce D.C."/>
            <person name="Detter J.C."/>
            <person name="Tapia R."/>
            <person name="Han C.S."/>
            <person name="Land M.L."/>
            <person name="Hauser L.J."/>
            <person name="Smidt H."/>
            <person name="Stams A.J."/>
        </authorList>
    </citation>
    <scope>NUCLEOTIDE SEQUENCE [LARGE SCALE GENOMIC DNA]</scope>
    <source>
        <strain evidence="8">DSM 14773 / CIP 107495 / K601</strain>
    </source>
</reference>
<dbReference type="InterPro" id="IPR000889">
    <property type="entry name" value="Glutathione_peroxidase"/>
</dbReference>
<dbReference type="InterPro" id="IPR013766">
    <property type="entry name" value="Thioredoxin_domain"/>
</dbReference>
<feature type="domain" description="Thioredoxin" evidence="6">
    <location>
        <begin position="44"/>
        <end position="224"/>
    </location>
</feature>
<dbReference type="HOGENOM" id="CLU_029507_1_0_4"/>
<protein>
    <recommendedName>
        <fullName evidence="4">Glutathione peroxidase</fullName>
    </recommendedName>
</protein>
<dbReference type="PROSITE" id="PS51355">
    <property type="entry name" value="GLUTATHIONE_PEROXID_3"/>
    <property type="match status" value="1"/>
</dbReference>
<dbReference type="Gene3D" id="3.40.30.10">
    <property type="entry name" value="Glutaredoxin"/>
    <property type="match status" value="1"/>
</dbReference>
<keyword evidence="2 4" id="KW-0575">Peroxidase</keyword>
<comment type="similarity">
    <text evidence="1 4">Belongs to the glutathione peroxidase family.</text>
</comment>
<keyword evidence="3 4" id="KW-0560">Oxidoreductase</keyword>
<sequence>MAGWLLLDKSRCTTMKPSSFPRMLHMTGRALAFLLVLSHPMAFAGVPSAPPAKTAIAAAAGEQAVFGCPAVLRHTFPRLQDDSPQSLCQYKGKVILVVNTASYCGFTYQYQGLEALFQKYKDRGLVVLGFPSNDFFQEKNDNKEIADFCYNTYGVIFPMFARSAVRGSDANPLYKQLAQMTGKAPGWNFNKYLIDRSGGAVTHYPSTVEPESTVFLGQLEKLLAKP</sequence>
<dbReference type="PROSITE" id="PS00460">
    <property type="entry name" value="GLUTATHIONE_PEROXID_1"/>
    <property type="match status" value="1"/>
</dbReference>